<sequence>MSAITTHVLNTTSGLPAAEVAVRLECDGQVIGEGVTDADGRCRELGPDRVQAGVYRLVFDTDGYFARTATEAFFPEVVITFRITDPDRHHHVPVLLSPFSFTSYRGS</sequence>
<evidence type="ECO:0000313" key="10">
    <source>
        <dbReference type="Proteomes" id="UP000517916"/>
    </source>
</evidence>
<dbReference type="EC" id="3.5.2.17" evidence="7"/>
<evidence type="ECO:0000256" key="1">
    <source>
        <dbReference type="ARBA" id="ARBA00001043"/>
    </source>
</evidence>
<dbReference type="EMBL" id="JACJID010000001">
    <property type="protein sequence ID" value="MBA8924572.1"/>
    <property type="molecule type" value="Genomic_DNA"/>
</dbReference>
<dbReference type="InterPro" id="IPR036817">
    <property type="entry name" value="Transthyretin/HIU_hydrolase_sf"/>
</dbReference>
<dbReference type="Proteomes" id="UP000517916">
    <property type="component" value="Unassembled WGS sequence"/>
</dbReference>
<dbReference type="InterPro" id="IPR000895">
    <property type="entry name" value="Transthyretin/HIU_hydrolase"/>
</dbReference>
<dbReference type="Pfam" id="PF00576">
    <property type="entry name" value="Transthyretin"/>
    <property type="match status" value="1"/>
</dbReference>
<comment type="catalytic activity">
    <reaction evidence="1 7">
        <text>5-hydroxyisourate + H2O = 5-hydroxy-2-oxo-4-ureido-2,5-dihydro-1H-imidazole-5-carboxylate + H(+)</text>
        <dbReference type="Rhea" id="RHEA:23736"/>
        <dbReference type="ChEBI" id="CHEBI:15377"/>
        <dbReference type="ChEBI" id="CHEBI:15378"/>
        <dbReference type="ChEBI" id="CHEBI:18072"/>
        <dbReference type="ChEBI" id="CHEBI:58639"/>
        <dbReference type="EC" id="3.5.2.17"/>
    </reaction>
</comment>
<dbReference type="CDD" id="cd05822">
    <property type="entry name" value="TLP_HIUase"/>
    <property type="match status" value="1"/>
</dbReference>
<dbReference type="RefSeq" id="WP_025357899.1">
    <property type="nucleotide sequence ID" value="NZ_BAAABQ010000001.1"/>
</dbReference>
<reference evidence="9 10" key="1">
    <citation type="submission" date="2020-08" db="EMBL/GenBank/DDBJ databases">
        <title>Genomic Encyclopedia of Archaeal and Bacterial Type Strains, Phase II (KMG-II): from individual species to whole genera.</title>
        <authorList>
            <person name="Goeker M."/>
        </authorList>
    </citation>
    <scope>NUCLEOTIDE SEQUENCE [LARGE SCALE GENOMIC DNA]</scope>
    <source>
        <strain evidence="9 10">DSM 43850</strain>
    </source>
</reference>
<dbReference type="PANTHER" id="PTHR10395">
    <property type="entry name" value="URICASE AND TRANSTHYRETIN-RELATED"/>
    <property type="match status" value="1"/>
</dbReference>
<evidence type="ECO:0000256" key="5">
    <source>
        <dbReference type="ARBA" id="ARBA00022631"/>
    </source>
</evidence>
<keyword evidence="6 7" id="KW-0378">Hydrolase</keyword>
<dbReference type="InterPro" id="IPR023418">
    <property type="entry name" value="Thyroxine_BS"/>
</dbReference>
<comment type="subunit">
    <text evidence="4 7">Homotetramer.</text>
</comment>
<proteinExistence type="inferred from homology"/>
<dbReference type="Gene3D" id="2.60.40.180">
    <property type="entry name" value="Transthyretin/hydroxyisourate hydrolase domain"/>
    <property type="match status" value="1"/>
</dbReference>
<dbReference type="SUPFAM" id="SSF49472">
    <property type="entry name" value="Transthyretin (synonym: prealbumin)"/>
    <property type="match status" value="1"/>
</dbReference>
<comment type="similarity">
    <text evidence="3 7">Belongs to the transthyretin family. 5-hydroxyisourate hydrolase subfamily.</text>
</comment>
<dbReference type="InterPro" id="IPR014306">
    <property type="entry name" value="Hydroxyisourate_hydrolase"/>
</dbReference>
<protein>
    <recommendedName>
        <fullName evidence="7">5-hydroxyisourate hydrolase</fullName>
        <shortName evidence="7">HIU hydrolase</shortName>
        <shortName evidence="7">HIUHase</shortName>
        <ecNumber evidence="7">3.5.2.17</ecNumber>
    </recommendedName>
</protein>
<evidence type="ECO:0000256" key="7">
    <source>
        <dbReference type="RuleBase" id="RU361270"/>
    </source>
</evidence>
<dbReference type="GO" id="GO:0033971">
    <property type="term" value="F:hydroxyisourate hydrolase activity"/>
    <property type="evidence" value="ECO:0007669"/>
    <property type="project" value="UniProtKB-EC"/>
</dbReference>
<evidence type="ECO:0000256" key="4">
    <source>
        <dbReference type="ARBA" id="ARBA00011881"/>
    </source>
</evidence>
<evidence type="ECO:0000256" key="3">
    <source>
        <dbReference type="ARBA" id="ARBA00009850"/>
    </source>
</evidence>
<evidence type="ECO:0000256" key="6">
    <source>
        <dbReference type="ARBA" id="ARBA00022801"/>
    </source>
</evidence>
<comment type="function">
    <text evidence="2">Catalyzes the hydrolysis of 5-hydroxyisourate (HIU) to 2-oxo-4-hydroxy-4-carboxy-5-ureidoimidazoline (OHCU).</text>
</comment>
<keyword evidence="5 7" id="KW-0659">Purine metabolism</keyword>
<name>A0ABR6BCH0_9PSEU</name>
<keyword evidence="10" id="KW-1185">Reference proteome</keyword>
<dbReference type="InterPro" id="IPR023416">
    <property type="entry name" value="Transthyretin/HIU_hydrolase_d"/>
</dbReference>
<feature type="domain" description="Transthyretin/hydroxyisourate hydrolase" evidence="8">
    <location>
        <begin position="4"/>
        <end position="106"/>
    </location>
</feature>
<dbReference type="NCBIfam" id="TIGR02962">
    <property type="entry name" value="hdxy_isourate"/>
    <property type="match status" value="1"/>
</dbReference>
<organism evidence="9 10">
    <name type="scientific">Kutzneria viridogrisea</name>
    <dbReference type="NCBI Taxonomy" id="47990"/>
    <lineage>
        <taxon>Bacteria</taxon>
        <taxon>Bacillati</taxon>
        <taxon>Actinomycetota</taxon>
        <taxon>Actinomycetes</taxon>
        <taxon>Pseudonocardiales</taxon>
        <taxon>Pseudonocardiaceae</taxon>
        <taxon>Kutzneria</taxon>
    </lineage>
</organism>
<accession>A0ABR6BCH0</accession>
<dbReference type="PROSITE" id="PS00768">
    <property type="entry name" value="TRANSTHYRETIN_1"/>
    <property type="match status" value="1"/>
</dbReference>
<evidence type="ECO:0000313" key="9">
    <source>
        <dbReference type="EMBL" id="MBA8924572.1"/>
    </source>
</evidence>
<comment type="caution">
    <text evidence="9">The sequence shown here is derived from an EMBL/GenBank/DDBJ whole genome shotgun (WGS) entry which is preliminary data.</text>
</comment>
<evidence type="ECO:0000256" key="2">
    <source>
        <dbReference type="ARBA" id="ARBA00002704"/>
    </source>
</evidence>
<gene>
    <name evidence="9" type="ORF">BC739_001769</name>
</gene>
<dbReference type="PRINTS" id="PR00189">
    <property type="entry name" value="TRNSTHYRETIN"/>
</dbReference>
<evidence type="ECO:0000259" key="8">
    <source>
        <dbReference type="Pfam" id="PF00576"/>
    </source>
</evidence>
<dbReference type="PANTHER" id="PTHR10395:SF7">
    <property type="entry name" value="5-HYDROXYISOURATE HYDROLASE"/>
    <property type="match status" value="1"/>
</dbReference>